<dbReference type="KEGG" id="vg:19685464"/>
<name>A0A059VFZ1_9CAUD</name>
<evidence type="ECO:0000256" key="1">
    <source>
        <dbReference type="SAM" id="MobiDB-lite"/>
    </source>
</evidence>
<evidence type="ECO:0000313" key="2">
    <source>
        <dbReference type="EMBL" id="AHZ95052.1"/>
    </source>
</evidence>
<feature type="region of interest" description="Disordered" evidence="1">
    <location>
        <begin position="157"/>
        <end position="218"/>
    </location>
</feature>
<dbReference type="GeneID" id="19685464"/>
<sequence>MFNLDANAARSADNKSAFIDEAGKYLGSFTRAEYMEKQDTGSTGIGFTYKTRDGAEAQFYLNLSYQHGTKNDGGHATLNAIMACMQVRTVAAPRPMEIEKWDKDAGQRVKVSVPSFPELVGKPIGLLLQMEIEKNSITGMERPTIFAPFSAESEKTASEILDSRNPAPAKLEKMVQQVMKKPVVDRRPKGQTSSSGGDHTSGNYDSAPPSDWDDIPFD</sequence>
<dbReference type="Proteomes" id="UP000203458">
    <property type="component" value="Segment"/>
</dbReference>
<feature type="compositionally biased region" description="Polar residues" evidence="1">
    <location>
        <begin position="190"/>
        <end position="204"/>
    </location>
</feature>
<proteinExistence type="predicted"/>
<evidence type="ECO:0000313" key="3">
    <source>
        <dbReference type="Proteomes" id="UP000203458"/>
    </source>
</evidence>
<accession>A0A059VFZ1</accession>
<dbReference type="EMBL" id="KJ507100">
    <property type="protein sequence ID" value="AHZ95052.1"/>
    <property type="molecule type" value="Genomic_DNA"/>
</dbReference>
<reference evidence="2 3" key="1">
    <citation type="journal article" date="2014" name="J. Basic Microbiol.">
        <title>Isolation and partial characterization of bacteriophages infecting Pseudomonas syringae pv. actinidiae, causal agent of kiwifruit bacterial canker.</title>
        <authorList>
            <person name="Di Lallo G."/>
            <person name="Evangelisti M."/>
            <person name="Mancuso F."/>
            <person name="Ferrante P."/>
            <person name="Marcelletti S."/>
            <person name="Tinari A."/>
            <person name="Superti F."/>
            <person name="Migliore L."/>
            <person name="D'Addabbo P."/>
            <person name="Frezza D."/>
            <person name="Scortichini M."/>
            <person name="Thaller M.C."/>
        </authorList>
    </citation>
    <scope>NUCLEOTIDE SEQUENCE [LARGE SCALE GENOMIC DNA]</scope>
</reference>
<protein>
    <submittedName>
        <fullName evidence="2">Uncharacterized protein</fullName>
    </submittedName>
</protein>
<organism evidence="2 3">
    <name type="scientific">Pseudomonas phage phiPSA1</name>
    <dbReference type="NCBI Taxonomy" id="1500757"/>
    <lineage>
        <taxon>Viruses</taxon>
        <taxon>Duplodnaviria</taxon>
        <taxon>Heunggongvirae</taxon>
        <taxon>Uroviricota</taxon>
        <taxon>Caudoviricetes</taxon>
        <taxon>Readingvirus</taxon>
        <taxon>Readingvirus PSA1</taxon>
    </lineage>
</organism>
<keyword evidence="3" id="KW-1185">Reference proteome</keyword>
<dbReference type="RefSeq" id="YP_009043576.1">
    <property type="nucleotide sequence ID" value="NC_024365.1"/>
</dbReference>